<dbReference type="Gramene" id="AUR62014489-RA">
    <property type="protein sequence ID" value="AUR62014489-RA:cds"/>
    <property type="gene ID" value="AUR62014489"/>
</dbReference>
<reference evidence="6" key="1">
    <citation type="journal article" date="2017" name="Nature">
        <title>The genome of Chenopodium quinoa.</title>
        <authorList>
            <person name="Jarvis D.E."/>
            <person name="Ho Y.S."/>
            <person name="Lightfoot D.J."/>
            <person name="Schmoeckel S.M."/>
            <person name="Li B."/>
            <person name="Borm T.J.A."/>
            <person name="Ohyanagi H."/>
            <person name="Mineta K."/>
            <person name="Michell C.T."/>
            <person name="Saber N."/>
            <person name="Kharbatia N.M."/>
            <person name="Rupper R.R."/>
            <person name="Sharp A.R."/>
            <person name="Dally N."/>
            <person name="Boughton B.A."/>
            <person name="Woo Y.H."/>
            <person name="Gao G."/>
            <person name="Schijlen E.G.W.M."/>
            <person name="Guo X."/>
            <person name="Momin A.A."/>
            <person name="Negrao S."/>
            <person name="Al-Babili S."/>
            <person name="Gehring C."/>
            <person name="Roessner U."/>
            <person name="Jung C."/>
            <person name="Murphy K."/>
            <person name="Arold S.T."/>
            <person name="Gojobori T."/>
            <person name="van der Linden C.G."/>
            <person name="van Loo E.N."/>
            <person name="Jellen E.N."/>
            <person name="Maughan P.J."/>
            <person name="Tester M."/>
        </authorList>
    </citation>
    <scope>NUCLEOTIDE SEQUENCE [LARGE SCALE GENOMIC DNA]</scope>
    <source>
        <strain evidence="6">cv. PI 614886</strain>
    </source>
</reference>
<dbReference type="AlphaFoldDB" id="A0A803LKJ2"/>
<dbReference type="EnsemblPlants" id="AUR62014489-RA">
    <property type="protein sequence ID" value="AUR62014489-RA:cds"/>
    <property type="gene ID" value="AUR62014489"/>
</dbReference>
<evidence type="ECO:0000256" key="3">
    <source>
        <dbReference type="ARBA" id="ARBA00023136"/>
    </source>
</evidence>
<feature type="region of interest" description="Disordered" evidence="5">
    <location>
        <begin position="170"/>
        <end position="194"/>
    </location>
</feature>
<dbReference type="OrthoDB" id="19830at2759"/>
<keyword evidence="7" id="KW-1185">Reference proteome</keyword>
<proteinExistence type="inferred from homology"/>
<keyword evidence="4" id="KW-0458">Lysosome</keyword>
<dbReference type="KEGG" id="cqi:110724782"/>
<evidence type="ECO:0000256" key="5">
    <source>
        <dbReference type="SAM" id="MobiDB-lite"/>
    </source>
</evidence>
<gene>
    <name evidence="6" type="primary">LOC110724782</name>
</gene>
<dbReference type="PANTHER" id="PTHR21146:SF0">
    <property type="entry name" value="BLOC-1-RELATED COMPLEX SUBUNIT 8"/>
    <property type="match status" value="1"/>
</dbReference>
<reference evidence="6" key="2">
    <citation type="submission" date="2021-03" db="UniProtKB">
        <authorList>
            <consortium name="EnsemblPlants"/>
        </authorList>
    </citation>
    <scope>IDENTIFICATION</scope>
</reference>
<dbReference type="OMA" id="SIANEMM"/>
<comment type="subcellular location">
    <subcellularLocation>
        <location evidence="1">Lysosome membrane</location>
    </subcellularLocation>
</comment>
<dbReference type="InterPro" id="IPR019320">
    <property type="entry name" value="BORCS8"/>
</dbReference>
<organism evidence="6 7">
    <name type="scientific">Chenopodium quinoa</name>
    <name type="common">Quinoa</name>
    <dbReference type="NCBI Taxonomy" id="63459"/>
    <lineage>
        <taxon>Eukaryota</taxon>
        <taxon>Viridiplantae</taxon>
        <taxon>Streptophyta</taxon>
        <taxon>Embryophyta</taxon>
        <taxon>Tracheophyta</taxon>
        <taxon>Spermatophyta</taxon>
        <taxon>Magnoliopsida</taxon>
        <taxon>eudicotyledons</taxon>
        <taxon>Gunneridae</taxon>
        <taxon>Pentapetalae</taxon>
        <taxon>Caryophyllales</taxon>
        <taxon>Chenopodiaceae</taxon>
        <taxon>Chenopodioideae</taxon>
        <taxon>Atripliceae</taxon>
        <taxon>Chenopodium</taxon>
    </lineage>
</organism>
<dbReference type="Proteomes" id="UP000596660">
    <property type="component" value="Unplaced"/>
</dbReference>
<comment type="similarity">
    <text evidence="2">Belongs to the BORCS8 family.</text>
</comment>
<accession>A0A803LKJ2</accession>
<evidence type="ECO:0000256" key="4">
    <source>
        <dbReference type="ARBA" id="ARBA00023228"/>
    </source>
</evidence>
<protein>
    <submittedName>
        <fullName evidence="6">Uncharacterized protein</fullName>
    </submittedName>
</protein>
<dbReference type="Pfam" id="PF10167">
    <property type="entry name" value="BORCS8"/>
    <property type="match status" value="1"/>
</dbReference>
<keyword evidence="3" id="KW-0472">Membrane</keyword>
<evidence type="ECO:0000313" key="7">
    <source>
        <dbReference type="Proteomes" id="UP000596660"/>
    </source>
</evidence>
<evidence type="ECO:0000256" key="1">
    <source>
        <dbReference type="ARBA" id="ARBA00004656"/>
    </source>
</evidence>
<dbReference type="GO" id="GO:0005765">
    <property type="term" value="C:lysosomal membrane"/>
    <property type="evidence" value="ECO:0007669"/>
    <property type="project" value="UniProtKB-SubCell"/>
</dbReference>
<dbReference type="RefSeq" id="XP_021759936.1">
    <property type="nucleotide sequence ID" value="XM_021904244.1"/>
</dbReference>
<evidence type="ECO:0000313" key="6">
    <source>
        <dbReference type="EnsemblPlants" id="AUR62014489-RA:cds"/>
    </source>
</evidence>
<sequence>MCELSPADGFVEINENLGDMIKYVANEPSVGLYYIQQHAQKAVPNIIRLKNNILEKSHEVSLHTEDLEDSVAMTRTMKNCGSPVIDAMIRDIKTSLTIMSTKQPVRGVIHQRTSSYQAGAASSWGSAWARSAISDQNDVVKSGSYFSSVFQSAKEKAVNLKWAQGTQLDIKEPLPSGSNSSTQVEETDDLPISSQVKNEAVEGGNLSVDGKSQLVLPEAIEYDEFKADREARLEEWLDDSGNILQNESGEADGNGPHRLDSL</sequence>
<feature type="region of interest" description="Disordered" evidence="5">
    <location>
        <begin position="240"/>
        <end position="262"/>
    </location>
</feature>
<evidence type="ECO:0000256" key="2">
    <source>
        <dbReference type="ARBA" id="ARBA00010463"/>
    </source>
</evidence>
<dbReference type="GeneID" id="110724782"/>
<dbReference type="PANTHER" id="PTHR21146">
    <property type="entry name" value="MEF2B PROTEIN"/>
    <property type="match status" value="1"/>
</dbReference>
<name>A0A803LKJ2_CHEQI</name>